<evidence type="ECO:0000313" key="1">
    <source>
        <dbReference type="EMBL" id="MBR7676159.1"/>
    </source>
</evidence>
<proteinExistence type="predicted"/>
<sequence>MHAEYASFALAPATRTGGVLPGGAYQAHRDFLDFVVDGRPLLSRLDDVDAVSPLAADLGPTVFTAHVRSLLLESEAPLDGGRHVLYGCPECEDLGCGAVTAVIEREGDGEDGGEDAAVVWRDFAWQTDVKVDLERDGYPGIGPFRFRAREYRAELERLLAEGGAEAPPRRVLLVGARAPVLTRLAKALRQTGIGAEISREAAGASPEELRGYAAVAFDRAVGAEERRAVRAAFAAAGSDAVFLEGPAPVVPVLVAQTEQALDRAARGRRQLVALEASGTTVTVGTAVPCRVRLTAYRLDRLHRTRTRTRELLDTTLEAGTHSLELDARTARGESFVVARTTSNVLVVPVTRSRPGA</sequence>
<gene>
    <name evidence="1" type="ORF">KDA82_24745</name>
</gene>
<organism evidence="1 2">
    <name type="scientific">Streptomyces daliensis</name>
    <dbReference type="NCBI Taxonomy" id="299421"/>
    <lineage>
        <taxon>Bacteria</taxon>
        <taxon>Bacillati</taxon>
        <taxon>Actinomycetota</taxon>
        <taxon>Actinomycetes</taxon>
        <taxon>Kitasatosporales</taxon>
        <taxon>Streptomycetaceae</taxon>
        <taxon>Streptomyces</taxon>
    </lineage>
</organism>
<name>A0A8T4IVH3_9ACTN</name>
<dbReference type="Proteomes" id="UP000675554">
    <property type="component" value="Unassembled WGS sequence"/>
</dbReference>
<protein>
    <submittedName>
        <fullName evidence="1">Oxidoreductase</fullName>
    </submittedName>
</protein>
<dbReference type="AlphaFoldDB" id="A0A8T4IVH3"/>
<comment type="caution">
    <text evidence="1">The sequence shown here is derived from an EMBL/GenBank/DDBJ whole genome shotgun (WGS) entry which is preliminary data.</text>
</comment>
<accession>A0A8T4IVH3</accession>
<dbReference type="EMBL" id="JAGSMN010000606">
    <property type="protein sequence ID" value="MBR7676159.1"/>
    <property type="molecule type" value="Genomic_DNA"/>
</dbReference>
<evidence type="ECO:0000313" key="2">
    <source>
        <dbReference type="Proteomes" id="UP000675554"/>
    </source>
</evidence>
<reference evidence="1" key="1">
    <citation type="submission" date="2021-04" db="EMBL/GenBank/DDBJ databases">
        <title>Sequencing of actinobacteria type strains.</title>
        <authorList>
            <person name="Nguyen G.-S."/>
            <person name="Wentzel A."/>
        </authorList>
    </citation>
    <scope>NUCLEOTIDE SEQUENCE</scope>
    <source>
        <strain evidence="1">DSM 42095</strain>
    </source>
</reference>
<keyword evidence="2" id="KW-1185">Reference proteome</keyword>